<reference evidence="3" key="1">
    <citation type="submission" date="2023-02" db="EMBL/GenBank/DDBJ databases">
        <title>Pathogen: clinical or host-associated sample.</title>
        <authorList>
            <person name="Hergert J."/>
            <person name="Casey R."/>
            <person name="Wagner J."/>
            <person name="Young E.L."/>
            <person name="Oakeson K.F."/>
        </authorList>
    </citation>
    <scope>NUCLEOTIDE SEQUENCE</scope>
    <source>
        <strain evidence="3">2022CK-00830</strain>
    </source>
</reference>
<evidence type="ECO:0000313" key="3">
    <source>
        <dbReference type="EMBL" id="WDH82982.1"/>
    </source>
</evidence>
<protein>
    <submittedName>
        <fullName evidence="3">Uncharacterized protein</fullName>
    </submittedName>
</protein>
<organism evidence="3 4">
    <name type="scientific">Paenibacillus urinalis</name>
    <dbReference type="NCBI Taxonomy" id="521520"/>
    <lineage>
        <taxon>Bacteria</taxon>
        <taxon>Bacillati</taxon>
        <taxon>Bacillota</taxon>
        <taxon>Bacilli</taxon>
        <taxon>Bacillales</taxon>
        <taxon>Paenibacillaceae</taxon>
        <taxon>Paenibacillus</taxon>
    </lineage>
</organism>
<keyword evidence="2" id="KW-0472">Membrane</keyword>
<feature type="compositionally biased region" description="Low complexity" evidence="1">
    <location>
        <begin position="118"/>
        <end position="146"/>
    </location>
</feature>
<evidence type="ECO:0000256" key="1">
    <source>
        <dbReference type="SAM" id="MobiDB-lite"/>
    </source>
</evidence>
<accession>A0AAX3N092</accession>
<feature type="region of interest" description="Disordered" evidence="1">
    <location>
        <begin position="1"/>
        <end position="27"/>
    </location>
</feature>
<name>A0AAX3N092_9BACL</name>
<sequence length="322" mass="35685">MTDQHEDWHERLKKGPFTEEPFTEEHKQQVIQTVQNMTPHHSQHKPRPWQWKRMLLTVGISGAVLASIWWLVPNRAITENIASLSDEAAETSHTEFMSAEIDSSPNQKNTDDPSTERNSPTSTQEQSTQQGEAAAETEGSSVSTSENVEEELTTQQDSATGTSGSSLSLAASYPSFETLLADSELAAEVEVLNAQSDPYIIEIKDILYSTTGVTPGEKIDLNYAGVMQGNENTHAEGSYNPPLSSGDHAIMFLKKSGDSDSYYIAGVYQGYYMVEQGKVSSVGERPSAEELELMKEDRSTSRFVTDMELTKFKEMLRTIAKK</sequence>
<evidence type="ECO:0000313" key="4">
    <source>
        <dbReference type="Proteomes" id="UP001220962"/>
    </source>
</evidence>
<dbReference type="RefSeq" id="WP_274359275.1">
    <property type="nucleotide sequence ID" value="NZ_CP118101.1"/>
</dbReference>
<gene>
    <name evidence="3" type="ORF">PUW23_01675</name>
</gene>
<keyword evidence="2" id="KW-1133">Transmembrane helix</keyword>
<feature type="compositionally biased region" description="Basic and acidic residues" evidence="1">
    <location>
        <begin position="1"/>
        <end position="10"/>
    </location>
</feature>
<dbReference type="EMBL" id="CP118101">
    <property type="protein sequence ID" value="WDH82982.1"/>
    <property type="molecule type" value="Genomic_DNA"/>
</dbReference>
<evidence type="ECO:0000256" key="2">
    <source>
        <dbReference type="SAM" id="Phobius"/>
    </source>
</evidence>
<feature type="region of interest" description="Disordered" evidence="1">
    <location>
        <begin position="92"/>
        <end position="166"/>
    </location>
</feature>
<dbReference type="Proteomes" id="UP001220962">
    <property type="component" value="Chromosome"/>
</dbReference>
<dbReference type="AlphaFoldDB" id="A0AAX3N092"/>
<keyword evidence="2" id="KW-0812">Transmembrane</keyword>
<feature type="transmembrane region" description="Helical" evidence="2">
    <location>
        <begin position="54"/>
        <end position="72"/>
    </location>
</feature>
<proteinExistence type="predicted"/>